<keyword evidence="3" id="KW-0862">Zinc</keyword>
<dbReference type="InterPro" id="IPR011124">
    <property type="entry name" value="Znf_CW"/>
</dbReference>
<evidence type="ECO:0000256" key="3">
    <source>
        <dbReference type="ARBA" id="ARBA00022833"/>
    </source>
</evidence>
<feature type="region of interest" description="Disordered" evidence="4">
    <location>
        <begin position="88"/>
        <end position="114"/>
    </location>
</feature>
<feature type="region of interest" description="Disordered" evidence="4">
    <location>
        <begin position="651"/>
        <end position="696"/>
    </location>
</feature>
<keyword evidence="2" id="KW-0863">Zinc-finger</keyword>
<feature type="region of interest" description="Disordered" evidence="4">
    <location>
        <begin position="46"/>
        <end position="71"/>
    </location>
</feature>
<dbReference type="AlphaFoldDB" id="A0A8J2WYX7"/>
<dbReference type="OrthoDB" id="10689682at2759"/>
<dbReference type="EMBL" id="CAKKNE010000002">
    <property type="protein sequence ID" value="CAH0367331.1"/>
    <property type="molecule type" value="Genomic_DNA"/>
</dbReference>
<gene>
    <name evidence="6" type="ORF">PECAL_2P03450</name>
</gene>
<dbReference type="Gene3D" id="3.30.40.100">
    <property type="match status" value="1"/>
</dbReference>
<proteinExistence type="predicted"/>
<accession>A0A8J2WYX7</accession>
<dbReference type="Proteomes" id="UP000789595">
    <property type="component" value="Unassembled WGS sequence"/>
</dbReference>
<feature type="region of interest" description="Disordered" evidence="4">
    <location>
        <begin position="921"/>
        <end position="940"/>
    </location>
</feature>
<dbReference type="Pfam" id="PF07496">
    <property type="entry name" value="zf-CW"/>
    <property type="match status" value="1"/>
</dbReference>
<evidence type="ECO:0000313" key="7">
    <source>
        <dbReference type="Proteomes" id="UP000789595"/>
    </source>
</evidence>
<protein>
    <recommendedName>
        <fullName evidence="5">CW-type domain-containing protein</fullName>
    </recommendedName>
</protein>
<dbReference type="PROSITE" id="PS51050">
    <property type="entry name" value="ZF_CW"/>
    <property type="match status" value="1"/>
</dbReference>
<keyword evidence="1" id="KW-0479">Metal-binding</keyword>
<comment type="caution">
    <text evidence="6">The sequence shown here is derived from an EMBL/GenBank/DDBJ whole genome shotgun (WGS) entry which is preliminary data.</text>
</comment>
<reference evidence="6" key="1">
    <citation type="submission" date="2021-11" db="EMBL/GenBank/DDBJ databases">
        <authorList>
            <consortium name="Genoscope - CEA"/>
            <person name="William W."/>
        </authorList>
    </citation>
    <scope>NUCLEOTIDE SEQUENCE</scope>
</reference>
<evidence type="ECO:0000256" key="4">
    <source>
        <dbReference type="SAM" id="MobiDB-lite"/>
    </source>
</evidence>
<organism evidence="6 7">
    <name type="scientific">Pelagomonas calceolata</name>
    <dbReference type="NCBI Taxonomy" id="35677"/>
    <lineage>
        <taxon>Eukaryota</taxon>
        <taxon>Sar</taxon>
        <taxon>Stramenopiles</taxon>
        <taxon>Ochrophyta</taxon>
        <taxon>Pelagophyceae</taxon>
        <taxon>Pelagomonadales</taxon>
        <taxon>Pelagomonadaceae</taxon>
        <taxon>Pelagomonas</taxon>
    </lineage>
</organism>
<dbReference type="GO" id="GO:0008270">
    <property type="term" value="F:zinc ion binding"/>
    <property type="evidence" value="ECO:0007669"/>
    <property type="project" value="UniProtKB-KW"/>
</dbReference>
<name>A0A8J2WYX7_9STRA</name>
<keyword evidence="7" id="KW-1185">Reference proteome</keyword>
<evidence type="ECO:0000313" key="6">
    <source>
        <dbReference type="EMBL" id="CAH0367331.1"/>
    </source>
</evidence>
<evidence type="ECO:0000256" key="1">
    <source>
        <dbReference type="ARBA" id="ARBA00022723"/>
    </source>
</evidence>
<evidence type="ECO:0000259" key="5">
    <source>
        <dbReference type="PROSITE" id="PS51050"/>
    </source>
</evidence>
<feature type="region of interest" description="Disordered" evidence="4">
    <location>
        <begin position="1"/>
        <end position="31"/>
    </location>
</feature>
<sequence length="1031" mass="114186">MAESDDPVASVRDEAPKPSSPRASPAKFDRAMVEAKMRSDGWVTTEKARANAAEGSSRTTDKYYQLHGDPKTYRSLPEVARAYYPDLIGPSDEKLAPKKKKPPATTLRKRDRDAAESLVKKFNEEERRCAVILDENGSDDEDREELRASLTNARWAARRAAQAIDAHEPPFILDAARRPPTKRDYTVRCKALLGSGIEPPRQPGESDEAVQRKRRAKALRDRKWTRPIPCQLPAPPWPSAKRLLEVRSTFAGQREWKRLGDAPFSSLASVSQPFWARFDGDRIPNVQPGSRYVRVRLKSKRLRIASHPTIAAVPLEELDAGVHAAVRAAHAALGRVARARRAKEAVRERMEVASDSEEEEREDDPVVDISGFKYEPRVRSTSPPRSPVRELDMMDDDEDEGDMLCHMAGKLTASTFQGTWAFERNQPLRWPFAFQIAESTIDEHGARVLELKGSFEGGGLTAPVADSFTCTIQKNGQIDGKGRSRFGAYAVRGVLAYDGEEVSLTKRPPHKQRVVTRPVKEEVEADDAWAQCDQCQKWRLLPKNHVVDPNSPWTCEKVGRSCDEVADDAEIVEEEPVLRVNDKDSLLRCHDFLSAFAPALGASPPPLGAVAQMVNLSSPLSPLDERLCYDVHAPLLKCALGDRLFACRRERPADADSEDEEREKKRDVFEDDIEAIVPEDKPEIAPEAEDEPDGAAADWHLDGPYVGAWTNRLVEGASHRRCVGRVEGYLPPEEADFLDKDGKPCALWRIRYVTGELEDELEDVEWHELLESSPRWIRPRVAGGLPSVDKPDKECLKALDEASPVGLWWSSLPGPEHVSRHTLWPALLAACAFRAAKVDADSSVESALAARAIRAASQLRASRADYGALEPDARLALLDALVHACCETWKISAAAAKMRGAAPVQPPAYYDNPLKVDEYKATKKKKAPARKSTNGSRSSAPLPMTAVAALISADVPLRVRQDNPKGGASKARFERYMPAQSAREFVVLGGTKGDLQNDLLKGHVFLLSSEGPDAHDVDWRKDPRVIAATIG</sequence>
<evidence type="ECO:0000256" key="2">
    <source>
        <dbReference type="ARBA" id="ARBA00022771"/>
    </source>
</evidence>
<feature type="domain" description="CW-type" evidence="5">
    <location>
        <begin position="523"/>
        <end position="570"/>
    </location>
</feature>